<name>A8X2G6_CAEBR</name>
<dbReference type="Proteomes" id="UP000008549">
    <property type="component" value="Unassembled WGS sequence"/>
</dbReference>
<dbReference type="PANTHER" id="PTHR46952">
    <property type="entry name" value="SERPENTINE RECEPTOR, CLASS X-RELATED"/>
    <property type="match status" value="1"/>
</dbReference>
<keyword evidence="1" id="KW-1133">Transmembrane helix</keyword>
<accession>A8X2G6</accession>
<keyword evidence="1" id="KW-0472">Membrane</keyword>
<dbReference type="RefSeq" id="XP_002647462.1">
    <property type="nucleotide sequence ID" value="XM_002647416.1"/>
</dbReference>
<dbReference type="AlphaFoldDB" id="A8X2G6"/>
<reference evidence="3 4" key="1">
    <citation type="journal article" date="2003" name="PLoS Biol.">
        <title>The genome sequence of Caenorhabditis briggsae: a platform for comparative genomics.</title>
        <authorList>
            <person name="Stein L.D."/>
            <person name="Bao Z."/>
            <person name="Blasiar D."/>
            <person name="Blumenthal T."/>
            <person name="Brent M.R."/>
            <person name="Chen N."/>
            <person name="Chinwalla A."/>
            <person name="Clarke L."/>
            <person name="Clee C."/>
            <person name="Coghlan A."/>
            <person name="Coulson A."/>
            <person name="D'Eustachio P."/>
            <person name="Fitch D.H."/>
            <person name="Fulton L.A."/>
            <person name="Fulton R.E."/>
            <person name="Griffiths-Jones S."/>
            <person name="Harris T.W."/>
            <person name="Hillier L.W."/>
            <person name="Kamath R."/>
            <person name="Kuwabara P.E."/>
            <person name="Mardis E.R."/>
            <person name="Marra M.A."/>
            <person name="Miner T.L."/>
            <person name="Minx P."/>
            <person name="Mullikin J.C."/>
            <person name="Plumb R.W."/>
            <person name="Rogers J."/>
            <person name="Schein J.E."/>
            <person name="Sohrmann M."/>
            <person name="Spieth J."/>
            <person name="Stajich J.E."/>
            <person name="Wei C."/>
            <person name="Willey D."/>
            <person name="Wilson R.K."/>
            <person name="Durbin R."/>
            <person name="Waterston R.H."/>
        </authorList>
    </citation>
    <scope>NUCLEOTIDE SEQUENCE [LARGE SCALE GENOMIC DNA]</scope>
    <source>
        <strain evidence="3 4">AF16</strain>
    </source>
</reference>
<keyword evidence="1" id="KW-0812">Transmembrane</keyword>
<gene>
    <name evidence="3 5" type="ORF">CBG06534</name>
    <name evidence="3" type="ORF">CBG_06534</name>
</gene>
<evidence type="ECO:0000313" key="4">
    <source>
        <dbReference type="Proteomes" id="UP000008549"/>
    </source>
</evidence>
<organism evidence="3 4">
    <name type="scientific">Caenorhabditis briggsae</name>
    <dbReference type="NCBI Taxonomy" id="6238"/>
    <lineage>
        <taxon>Eukaryota</taxon>
        <taxon>Metazoa</taxon>
        <taxon>Ecdysozoa</taxon>
        <taxon>Nematoda</taxon>
        <taxon>Chromadorea</taxon>
        <taxon>Rhabditida</taxon>
        <taxon>Rhabditina</taxon>
        <taxon>Rhabditomorpha</taxon>
        <taxon>Rhabditoidea</taxon>
        <taxon>Rhabditidae</taxon>
        <taxon>Peloderinae</taxon>
        <taxon>Caenorhabditis</taxon>
    </lineage>
</organism>
<sequence>MITKKPKFPSYYSPPDMTSELATRIVGGHVMSVAIIGLCFNIFLFFHFMSFKEKLSFYILCTSKTISNSMSLLVYLCYIGPVNLFFTDIGSTFLNTRIQQIFGFGLFMQGPMTQMIITVNRFLVIMFSPTTVPKYNIHITVATLSLVWLAGIWWSTLPGFKEECFAPFVFPHVGFFLTECNQKIVVWVACIIVSLAVFNNSMNIVLAIKLAISVRKMRGFSSEVARIRRRQTTRFFIQSCIQDWFTALVCATNIISVDHICPTNACSILTTFAVDSMNYTGDGFVMFVFNFKRRANKTSGTIVVSSVVNN</sequence>
<feature type="domain" description="7TM GPCR serpentine receptor class x (Srx)" evidence="2">
    <location>
        <begin position="32"/>
        <end position="290"/>
    </location>
</feature>
<evidence type="ECO:0000313" key="5">
    <source>
        <dbReference type="WormBase" id="CBG06534"/>
    </source>
</evidence>
<dbReference type="SUPFAM" id="SSF81321">
    <property type="entry name" value="Family A G protein-coupled receptor-like"/>
    <property type="match status" value="1"/>
</dbReference>
<evidence type="ECO:0000256" key="1">
    <source>
        <dbReference type="SAM" id="Phobius"/>
    </source>
</evidence>
<proteinExistence type="predicted"/>
<feature type="transmembrane region" description="Helical" evidence="1">
    <location>
        <begin position="25"/>
        <end position="51"/>
    </location>
</feature>
<dbReference type="CTD" id="8589461"/>
<dbReference type="InParanoid" id="A8X2G6"/>
<dbReference type="eggNOG" id="ENOG502QSUG">
    <property type="taxonomic scope" value="Eukaryota"/>
</dbReference>
<evidence type="ECO:0000259" key="2">
    <source>
        <dbReference type="Pfam" id="PF10328"/>
    </source>
</evidence>
<dbReference type="HOGENOM" id="CLU_070417_1_0_1"/>
<protein>
    <submittedName>
        <fullName evidence="3">Protein CBG06534</fullName>
    </submittedName>
</protein>
<dbReference type="InterPro" id="IPR019430">
    <property type="entry name" value="7TM_GPCR_serpentine_rcpt_Srx"/>
</dbReference>
<evidence type="ECO:0000313" key="3">
    <source>
        <dbReference type="EMBL" id="CAP26826.1"/>
    </source>
</evidence>
<feature type="transmembrane region" description="Helical" evidence="1">
    <location>
        <begin position="184"/>
        <end position="208"/>
    </location>
</feature>
<dbReference type="KEGG" id="cbr:CBG_06534"/>
<reference evidence="3 4" key="2">
    <citation type="journal article" date="2011" name="PLoS Genet.">
        <title>Caenorhabditis briggsae recombinant inbred line genotypes reveal inter-strain incompatibility and the evolution of recombination.</title>
        <authorList>
            <person name="Ross J.A."/>
            <person name="Koboldt D.C."/>
            <person name="Staisch J.E."/>
            <person name="Chamberlin H.M."/>
            <person name="Gupta B.P."/>
            <person name="Miller R.D."/>
            <person name="Baird S.E."/>
            <person name="Haag E.S."/>
        </authorList>
    </citation>
    <scope>NUCLEOTIDE SEQUENCE [LARGE SCALE GENOMIC DNA]</scope>
    <source>
        <strain evidence="3 4">AF16</strain>
    </source>
</reference>
<keyword evidence="4" id="KW-1185">Reference proteome</keyword>
<feature type="transmembrane region" description="Helical" evidence="1">
    <location>
        <begin position="100"/>
        <end position="123"/>
    </location>
</feature>
<dbReference type="WormBase" id="CBG06534">
    <property type="protein sequence ID" value="CBP07351"/>
    <property type="gene ID" value="WBGene00028796"/>
</dbReference>
<dbReference type="EMBL" id="HE601320">
    <property type="protein sequence ID" value="CAP26826.1"/>
    <property type="molecule type" value="Genomic_DNA"/>
</dbReference>
<feature type="transmembrane region" description="Helical" evidence="1">
    <location>
        <begin position="72"/>
        <end position="94"/>
    </location>
</feature>
<dbReference type="GeneID" id="8589461"/>
<feature type="transmembrane region" description="Helical" evidence="1">
    <location>
        <begin position="135"/>
        <end position="154"/>
    </location>
</feature>
<dbReference type="PANTHER" id="PTHR46952:SF6">
    <property type="entry name" value="7TM GPCR SERPENTINE RECEPTOR CLASS X (SRX) DOMAIN-CONTAINING PROTEIN"/>
    <property type="match status" value="1"/>
</dbReference>
<dbReference type="Pfam" id="PF10328">
    <property type="entry name" value="7TM_GPCR_Srx"/>
    <property type="match status" value="1"/>
</dbReference>